<name>A0A4Z2D338_SCHJA</name>
<evidence type="ECO:0000313" key="2">
    <source>
        <dbReference type="Proteomes" id="UP000311919"/>
    </source>
</evidence>
<proteinExistence type="predicted"/>
<sequence>MVFVKLLNKMKFIVAISLLVLMTLIYTEASPENSRLLLQKALMDTGEKFKTLSLRLLARCRDRVREYFKQDGLGEKLAEVLLIRKFYYSLIVSLILNFSSSTFE</sequence>
<accession>A0A4Z2D338</accession>
<dbReference type="OrthoDB" id="6245537at2759"/>
<keyword evidence="2" id="KW-1185">Reference proteome</keyword>
<gene>
    <name evidence="1" type="ORF">EWB00_005036</name>
</gene>
<dbReference type="Proteomes" id="UP000311919">
    <property type="component" value="Unassembled WGS sequence"/>
</dbReference>
<dbReference type="EMBL" id="SKCS01000333">
    <property type="protein sequence ID" value="TNN10923.1"/>
    <property type="molecule type" value="Genomic_DNA"/>
</dbReference>
<comment type="caution">
    <text evidence="1">The sequence shown here is derived from an EMBL/GenBank/DDBJ whole genome shotgun (WGS) entry which is preliminary data.</text>
</comment>
<dbReference type="AlphaFoldDB" id="A0A4Z2D338"/>
<evidence type="ECO:0000313" key="1">
    <source>
        <dbReference type="EMBL" id="TNN10923.1"/>
    </source>
</evidence>
<protein>
    <submittedName>
        <fullName evidence="1">Uncharacterized protein</fullName>
    </submittedName>
</protein>
<organism evidence="1 2">
    <name type="scientific">Schistosoma japonicum</name>
    <name type="common">Blood fluke</name>
    <dbReference type="NCBI Taxonomy" id="6182"/>
    <lineage>
        <taxon>Eukaryota</taxon>
        <taxon>Metazoa</taxon>
        <taxon>Spiralia</taxon>
        <taxon>Lophotrochozoa</taxon>
        <taxon>Platyhelminthes</taxon>
        <taxon>Trematoda</taxon>
        <taxon>Digenea</taxon>
        <taxon>Strigeidida</taxon>
        <taxon>Schistosomatoidea</taxon>
        <taxon>Schistosomatidae</taxon>
        <taxon>Schistosoma</taxon>
    </lineage>
</organism>
<reference evidence="1 2" key="1">
    <citation type="submission" date="2019-03" db="EMBL/GenBank/DDBJ databases">
        <title>An improved genome assembly of the fluke Schistosoma japonicum.</title>
        <authorList>
            <person name="Hu W."/>
            <person name="Luo F."/>
            <person name="Yin M."/>
            <person name="Mo X."/>
            <person name="Sun C."/>
            <person name="Wu Q."/>
            <person name="Zhu B."/>
            <person name="Xiang M."/>
            <person name="Wang J."/>
            <person name="Wang Y."/>
            <person name="Zhang T."/>
            <person name="Xu B."/>
            <person name="Zheng H."/>
            <person name="Feng Z."/>
        </authorList>
    </citation>
    <scope>NUCLEOTIDE SEQUENCE [LARGE SCALE GENOMIC DNA]</scope>
    <source>
        <strain evidence="1">HuSjv2</strain>
        <tissue evidence="1">Worms</tissue>
    </source>
</reference>